<gene>
    <name evidence="1" type="ORF">IF202_03570</name>
</gene>
<name>A0ABR8NY29_9GAMM</name>
<comment type="caution">
    <text evidence="1">The sequence shown here is derived from an EMBL/GenBank/DDBJ whole genome shotgun (WGS) entry which is preliminary data.</text>
</comment>
<keyword evidence="2" id="KW-1185">Reference proteome</keyword>
<dbReference type="Proteomes" id="UP000604161">
    <property type="component" value="Unassembled WGS sequence"/>
</dbReference>
<sequence>MLIVSLFIHIQYCVGRYKTRKALVLLTTQQMLDIGMTKDRQRAELLQASLYGFFRDLTNKMKKSE</sequence>
<accession>A0ABR8NY29</accession>
<proteinExistence type="predicted"/>
<organism evidence="1 2">
    <name type="scientific">Marinomonas colpomeniae</name>
    <dbReference type="NCBI Taxonomy" id="2774408"/>
    <lineage>
        <taxon>Bacteria</taxon>
        <taxon>Pseudomonadati</taxon>
        <taxon>Pseudomonadota</taxon>
        <taxon>Gammaproteobacteria</taxon>
        <taxon>Oceanospirillales</taxon>
        <taxon>Oceanospirillaceae</taxon>
        <taxon>Marinomonas</taxon>
    </lineage>
</organism>
<protein>
    <submittedName>
        <fullName evidence="1">Uncharacterized protein</fullName>
    </submittedName>
</protein>
<reference evidence="1 2" key="1">
    <citation type="submission" date="2020-09" db="EMBL/GenBank/DDBJ databases">
        <title>Marinomonas sp. nov., isolated from the cysticercosis algae of Qingdao, China.</title>
        <authorList>
            <person name="Sun X."/>
        </authorList>
    </citation>
    <scope>NUCLEOTIDE SEQUENCE [LARGE SCALE GENOMIC DNA]</scope>
    <source>
        <strain evidence="1 2">SM2066</strain>
    </source>
</reference>
<dbReference type="EMBL" id="JACYFC010000001">
    <property type="protein sequence ID" value="MBD5770118.1"/>
    <property type="molecule type" value="Genomic_DNA"/>
</dbReference>
<dbReference type="RefSeq" id="WP_191593481.1">
    <property type="nucleotide sequence ID" value="NZ_JACYFC010000001.1"/>
</dbReference>
<evidence type="ECO:0000313" key="2">
    <source>
        <dbReference type="Proteomes" id="UP000604161"/>
    </source>
</evidence>
<evidence type="ECO:0000313" key="1">
    <source>
        <dbReference type="EMBL" id="MBD5770118.1"/>
    </source>
</evidence>